<dbReference type="Proteomes" id="UP000010472">
    <property type="component" value="Chromosome"/>
</dbReference>
<reference evidence="1 2" key="1">
    <citation type="submission" date="2012-06" db="EMBL/GenBank/DDBJ databases">
        <title>Finished chromosome of genome of Crinalium epipsammum PCC 9333.</title>
        <authorList>
            <consortium name="US DOE Joint Genome Institute"/>
            <person name="Gugger M."/>
            <person name="Coursin T."/>
            <person name="Rippka R."/>
            <person name="Tandeau De Marsac N."/>
            <person name="Huntemann M."/>
            <person name="Wei C.-L."/>
            <person name="Han J."/>
            <person name="Detter J.C."/>
            <person name="Han C."/>
            <person name="Tapia R."/>
            <person name="Davenport K."/>
            <person name="Daligault H."/>
            <person name="Erkkila T."/>
            <person name="Gu W."/>
            <person name="Munk A.C.C."/>
            <person name="Teshima H."/>
            <person name="Xu Y."/>
            <person name="Chain P."/>
            <person name="Chen A."/>
            <person name="Krypides N."/>
            <person name="Mavromatis K."/>
            <person name="Markowitz V."/>
            <person name="Szeto E."/>
            <person name="Ivanova N."/>
            <person name="Mikhailova N."/>
            <person name="Ovchinnikova G."/>
            <person name="Pagani I."/>
            <person name="Pati A."/>
            <person name="Goodwin L."/>
            <person name="Peters L."/>
            <person name="Pitluck S."/>
            <person name="Woyke T."/>
            <person name="Kerfeld C."/>
        </authorList>
    </citation>
    <scope>NUCLEOTIDE SEQUENCE [LARGE SCALE GENOMIC DNA]</scope>
    <source>
        <strain evidence="1 2">PCC 9333</strain>
    </source>
</reference>
<name>K9VV67_9CYAN</name>
<proteinExistence type="predicted"/>
<organism evidence="1 2">
    <name type="scientific">Crinalium epipsammum PCC 9333</name>
    <dbReference type="NCBI Taxonomy" id="1173022"/>
    <lineage>
        <taxon>Bacteria</taxon>
        <taxon>Bacillati</taxon>
        <taxon>Cyanobacteriota</taxon>
        <taxon>Cyanophyceae</taxon>
        <taxon>Gomontiellales</taxon>
        <taxon>Gomontiellaceae</taxon>
        <taxon>Crinalium</taxon>
    </lineage>
</organism>
<dbReference type="HOGENOM" id="CLU_3403068_0_0_3"/>
<sequence>MRQFHNTAEVGFRKTSTQPTILLTLSVLGF</sequence>
<dbReference type="EMBL" id="CP003620">
    <property type="protein sequence ID" value="AFZ12003.1"/>
    <property type="molecule type" value="Genomic_DNA"/>
</dbReference>
<gene>
    <name evidence="1" type="ORF">Cri9333_1092</name>
</gene>
<dbReference type="KEGG" id="cep:Cri9333_1092"/>
<evidence type="ECO:0000313" key="1">
    <source>
        <dbReference type="EMBL" id="AFZ12003.1"/>
    </source>
</evidence>
<evidence type="ECO:0000313" key="2">
    <source>
        <dbReference type="Proteomes" id="UP000010472"/>
    </source>
</evidence>
<accession>K9VV67</accession>
<keyword evidence="2" id="KW-1185">Reference proteome</keyword>
<dbReference type="AlphaFoldDB" id="K9VV67"/>
<protein>
    <submittedName>
        <fullName evidence="1">Uncharacterized protein</fullName>
    </submittedName>
</protein>
<dbReference type="STRING" id="1173022.Cri9333_1092"/>